<proteinExistence type="predicted"/>
<evidence type="ECO:0000313" key="3">
    <source>
        <dbReference type="RefSeq" id="XP_026057401.1"/>
    </source>
</evidence>
<keyword evidence="2" id="KW-1185">Reference proteome</keyword>
<accession>A0A6P6JB42</accession>
<evidence type="ECO:0000256" key="1">
    <source>
        <dbReference type="SAM" id="Coils"/>
    </source>
</evidence>
<dbReference type="AlphaFoldDB" id="A0A6P6JB42"/>
<dbReference type="Proteomes" id="UP000515129">
    <property type="component" value="Chromosome 24"/>
</dbReference>
<keyword evidence="1" id="KW-0175">Coiled coil</keyword>
<organism evidence="2 3">
    <name type="scientific">Carassius auratus</name>
    <name type="common">Goldfish</name>
    <dbReference type="NCBI Taxonomy" id="7957"/>
    <lineage>
        <taxon>Eukaryota</taxon>
        <taxon>Metazoa</taxon>
        <taxon>Chordata</taxon>
        <taxon>Craniata</taxon>
        <taxon>Vertebrata</taxon>
        <taxon>Euteleostomi</taxon>
        <taxon>Actinopterygii</taxon>
        <taxon>Neopterygii</taxon>
        <taxon>Teleostei</taxon>
        <taxon>Ostariophysi</taxon>
        <taxon>Cypriniformes</taxon>
        <taxon>Cyprinidae</taxon>
        <taxon>Cyprininae</taxon>
        <taxon>Carassius</taxon>
    </lineage>
</organism>
<evidence type="ECO:0000313" key="2">
    <source>
        <dbReference type="Proteomes" id="UP000515129"/>
    </source>
</evidence>
<dbReference type="KEGG" id="caua:113042632"/>
<feature type="coiled-coil region" evidence="1">
    <location>
        <begin position="130"/>
        <end position="157"/>
    </location>
</feature>
<feature type="coiled-coil region" evidence="1">
    <location>
        <begin position="45"/>
        <end position="72"/>
    </location>
</feature>
<gene>
    <name evidence="3" type="primary">LOC113042632</name>
</gene>
<sequence>MGKIRTWIDDIIKPVDSVVKRYEQHIQSVAMCAIDVIQVQKIKEEKLGTLKIKSLEEEIAQLEEKMRTDKNNWMTEIQLTELQKELGRYRMKQGVIFYLKEVQKFLSQIKQILVQLQKFWERVLSLLDTLKDKTLVVDNLTEDLDDLKEEFLTSIEAAREDWNNFGGSCRSAQGVFSIQSEDTYKFLEINTSSLSEDERRMLYESVMEKLNQISPQNSSTE</sequence>
<name>A0A6P6JB42_CARAU</name>
<dbReference type="RefSeq" id="XP_026057401.1">
    <property type="nucleotide sequence ID" value="XM_026201616.1"/>
</dbReference>
<dbReference type="OrthoDB" id="8900126at2759"/>
<protein>
    <submittedName>
        <fullName evidence="3">Uncharacterized protein LOC113042632</fullName>
    </submittedName>
</protein>
<reference evidence="3" key="1">
    <citation type="submission" date="2025-08" db="UniProtKB">
        <authorList>
            <consortium name="RefSeq"/>
        </authorList>
    </citation>
    <scope>IDENTIFICATION</scope>
    <source>
        <strain evidence="3">Wakin</strain>
        <tissue evidence="3">Muscle</tissue>
    </source>
</reference>
<dbReference type="GeneID" id="113042632"/>